<evidence type="ECO:0000256" key="4">
    <source>
        <dbReference type="ARBA" id="ARBA00023110"/>
    </source>
</evidence>
<dbReference type="InterPro" id="IPR046357">
    <property type="entry name" value="PPIase_dom_sf"/>
</dbReference>
<dbReference type="InterPro" id="IPR050245">
    <property type="entry name" value="PrsA_foldase"/>
</dbReference>
<dbReference type="PROSITE" id="PS50198">
    <property type="entry name" value="PPIC_PPIASE_2"/>
    <property type="match status" value="1"/>
</dbReference>
<dbReference type="EC" id="5.2.1.8" evidence="2"/>
<dbReference type="InterPro" id="IPR027304">
    <property type="entry name" value="Trigger_fact/SurA_dom_sf"/>
</dbReference>
<protein>
    <recommendedName>
        <fullName evidence="2">peptidylprolyl isomerase</fullName>
        <ecNumber evidence="2">5.2.1.8</ecNumber>
    </recommendedName>
</protein>
<keyword evidence="3" id="KW-0732">Signal</keyword>
<dbReference type="Gene3D" id="3.10.50.40">
    <property type="match status" value="1"/>
</dbReference>
<evidence type="ECO:0000256" key="7">
    <source>
        <dbReference type="SAM" id="MobiDB-lite"/>
    </source>
</evidence>
<sequence length="336" mass="36548">MLAFDAFEYVYIFGKKELTVHFTKTAAVLLLALCVAATGCKQKAESEANKGPGSGIVLAEVNGAKITDNDFYKEQAALPPYLKPMTETPEGKKEMLDTMVVRELILQQAKKDGIDNSPEVASKLEDLKKRVIVEAYLKKKVEESANISDADMKAFYEKNKEKFQSGAQVRASHILVKSEAEAKDVQNQLKSGASFEELAKKHSIDGAAQKGGDLGWFSKGSMIPDFEKVAFGLKEGETSGIVKTQFGYHIIKKTGDRPAGARSFEDVKDQIKAAMVPERQQETFKNLKDELKKSAKLNIKEDALKELKSAPAEGGAGAAPGAEPVQPVQPAQPKAP</sequence>
<dbReference type="Gene3D" id="1.10.8.1040">
    <property type="match status" value="1"/>
</dbReference>
<dbReference type="EMBL" id="CP001661">
    <property type="protein sequence ID" value="ACT16283.1"/>
    <property type="molecule type" value="Genomic_DNA"/>
</dbReference>
<dbReference type="HOGENOM" id="CLU_034646_1_2_7"/>
<dbReference type="InterPro" id="IPR000297">
    <property type="entry name" value="PPIase_PpiC"/>
</dbReference>
<dbReference type="PANTHER" id="PTHR47245:SF1">
    <property type="entry name" value="FOLDASE PROTEIN PRSA"/>
    <property type="match status" value="1"/>
</dbReference>
<evidence type="ECO:0000256" key="1">
    <source>
        <dbReference type="ARBA" id="ARBA00000971"/>
    </source>
</evidence>
<dbReference type="SUPFAM" id="SSF109998">
    <property type="entry name" value="Triger factor/SurA peptide-binding domain-like"/>
    <property type="match status" value="1"/>
</dbReference>
<feature type="domain" description="PpiC" evidence="8">
    <location>
        <begin position="166"/>
        <end position="255"/>
    </location>
</feature>
<dbReference type="GO" id="GO:0003755">
    <property type="term" value="F:peptidyl-prolyl cis-trans isomerase activity"/>
    <property type="evidence" value="ECO:0007669"/>
    <property type="project" value="UniProtKB-KW"/>
</dbReference>
<dbReference type="Pfam" id="PF13145">
    <property type="entry name" value="Rotamase_2"/>
    <property type="match status" value="1"/>
</dbReference>
<dbReference type="PANTHER" id="PTHR47245">
    <property type="entry name" value="PEPTIDYLPROLYL ISOMERASE"/>
    <property type="match status" value="1"/>
</dbReference>
<dbReference type="KEGG" id="gem:GM21_0198"/>
<dbReference type="STRING" id="443144.GM21_0198"/>
<organism evidence="9">
    <name type="scientific">Geobacter sp. (strain M21)</name>
    <dbReference type="NCBI Taxonomy" id="443144"/>
    <lineage>
        <taxon>Bacteria</taxon>
        <taxon>Pseudomonadati</taxon>
        <taxon>Thermodesulfobacteriota</taxon>
        <taxon>Desulfuromonadia</taxon>
        <taxon>Geobacterales</taxon>
        <taxon>Geobacteraceae</taxon>
        <taxon>Geobacter</taxon>
    </lineage>
</organism>
<dbReference type="eggNOG" id="COG0760">
    <property type="taxonomic scope" value="Bacteria"/>
</dbReference>
<reference evidence="9" key="1">
    <citation type="submission" date="2009-07" db="EMBL/GenBank/DDBJ databases">
        <title>Complete sequence of Geobacter sp. M21.</title>
        <authorList>
            <consortium name="US DOE Joint Genome Institute"/>
            <person name="Lucas S."/>
            <person name="Copeland A."/>
            <person name="Lapidus A."/>
            <person name="Glavina del Rio T."/>
            <person name="Dalin E."/>
            <person name="Tice H."/>
            <person name="Bruce D."/>
            <person name="Goodwin L."/>
            <person name="Pitluck S."/>
            <person name="Saunders E."/>
            <person name="Brettin T."/>
            <person name="Detter J.C."/>
            <person name="Han C."/>
            <person name="Larimer F."/>
            <person name="Land M."/>
            <person name="Hauser L."/>
            <person name="Kyrpides N."/>
            <person name="Ovchinnikova G."/>
            <person name="Lovley D."/>
        </authorList>
    </citation>
    <scope>NUCLEOTIDE SEQUENCE [LARGE SCALE GENOMIC DNA]</scope>
    <source>
        <strain evidence="9">M21</strain>
    </source>
</reference>
<feature type="compositionally biased region" description="Low complexity" evidence="7">
    <location>
        <begin position="319"/>
        <end position="336"/>
    </location>
</feature>
<evidence type="ECO:0000313" key="9">
    <source>
        <dbReference type="EMBL" id="ACT16283.1"/>
    </source>
</evidence>
<evidence type="ECO:0000256" key="6">
    <source>
        <dbReference type="PROSITE-ProRule" id="PRU00278"/>
    </source>
</evidence>
<proteinExistence type="predicted"/>
<dbReference type="AlphaFoldDB" id="C6E8Z4"/>
<evidence type="ECO:0000256" key="3">
    <source>
        <dbReference type="ARBA" id="ARBA00022729"/>
    </source>
</evidence>
<evidence type="ECO:0000259" key="8">
    <source>
        <dbReference type="PROSITE" id="PS50198"/>
    </source>
</evidence>
<keyword evidence="5 6" id="KW-0413">Isomerase</keyword>
<gene>
    <name evidence="9" type="ordered locus">GM21_0198</name>
</gene>
<dbReference type="Pfam" id="PF13624">
    <property type="entry name" value="SurA_N_3"/>
    <property type="match status" value="1"/>
</dbReference>
<dbReference type="SUPFAM" id="SSF54534">
    <property type="entry name" value="FKBP-like"/>
    <property type="match status" value="1"/>
</dbReference>
<accession>C6E8Z4</accession>
<name>C6E8Z4_GEOSM</name>
<keyword evidence="4 6" id="KW-0697">Rotamase</keyword>
<feature type="region of interest" description="Disordered" evidence="7">
    <location>
        <begin position="306"/>
        <end position="336"/>
    </location>
</feature>
<comment type="catalytic activity">
    <reaction evidence="1">
        <text>[protein]-peptidylproline (omega=180) = [protein]-peptidylproline (omega=0)</text>
        <dbReference type="Rhea" id="RHEA:16237"/>
        <dbReference type="Rhea" id="RHEA-COMP:10747"/>
        <dbReference type="Rhea" id="RHEA-COMP:10748"/>
        <dbReference type="ChEBI" id="CHEBI:83833"/>
        <dbReference type="ChEBI" id="CHEBI:83834"/>
        <dbReference type="EC" id="5.2.1.8"/>
    </reaction>
</comment>
<evidence type="ECO:0000256" key="2">
    <source>
        <dbReference type="ARBA" id="ARBA00013194"/>
    </source>
</evidence>
<evidence type="ECO:0000256" key="5">
    <source>
        <dbReference type="ARBA" id="ARBA00023235"/>
    </source>
</evidence>